<dbReference type="HAMAP" id="MF_00772">
    <property type="entry name" value="OGT"/>
    <property type="match status" value="1"/>
</dbReference>
<feature type="active site" description="Nucleophile; methyl group acceptor" evidence="9">
    <location>
        <position position="127"/>
    </location>
</feature>
<protein>
    <recommendedName>
        <fullName evidence="9">Methylated-DNA--protein-cysteine methyltransferase</fullName>
        <ecNumber evidence="9">2.1.1.63</ecNumber>
    </recommendedName>
    <alternativeName>
        <fullName evidence="9">6-O-methylguanine-DNA methyltransferase</fullName>
        <shortName evidence="9">MGMT</shortName>
    </alternativeName>
    <alternativeName>
        <fullName evidence="9">O-6-methylguanine-DNA-alkyltransferase</fullName>
    </alternativeName>
</protein>
<dbReference type="RefSeq" id="WP_144816010.1">
    <property type="nucleotide sequence ID" value="NZ_VLKP01000010.1"/>
</dbReference>
<dbReference type="EC" id="2.1.1.63" evidence="9"/>
<evidence type="ECO:0000256" key="6">
    <source>
        <dbReference type="ARBA" id="ARBA00022763"/>
    </source>
</evidence>
<comment type="caution">
    <text evidence="12">The sequence shown here is derived from an EMBL/GenBank/DDBJ whole genome shotgun (WGS) entry which is preliminary data.</text>
</comment>
<dbReference type="EMBL" id="VLKP01000010">
    <property type="protein sequence ID" value="TWI08176.1"/>
    <property type="molecule type" value="Genomic_DNA"/>
</dbReference>
<proteinExistence type="inferred from homology"/>
<gene>
    <name evidence="12" type="ORF">IP93_02412</name>
</gene>
<evidence type="ECO:0000256" key="8">
    <source>
        <dbReference type="ARBA" id="ARBA00049348"/>
    </source>
</evidence>
<feature type="domain" description="Methylated-DNA-[protein]-cysteine S-methyltransferase DNA binding" evidence="10">
    <location>
        <begin position="76"/>
        <end position="156"/>
    </location>
</feature>
<evidence type="ECO:0000259" key="10">
    <source>
        <dbReference type="Pfam" id="PF01035"/>
    </source>
</evidence>
<dbReference type="Proteomes" id="UP000316471">
    <property type="component" value="Unassembled WGS sequence"/>
</dbReference>
<dbReference type="NCBIfam" id="TIGR00589">
    <property type="entry name" value="ogt"/>
    <property type="match status" value="1"/>
</dbReference>
<comment type="subcellular location">
    <subcellularLocation>
        <location evidence="9">Cytoplasm</location>
    </subcellularLocation>
</comment>
<name>A0A562LKR3_9GAMM</name>
<dbReference type="InterPro" id="IPR036388">
    <property type="entry name" value="WH-like_DNA-bd_sf"/>
</dbReference>
<sequence length="165" mass="17764">MIHFTTIDSPVGPLLLAASDEGLHAIEFHQSRHPVRRDGWQPGDHTLLGEATRQLGEYFAGTRHAFDLPLAPRGTEFQRTVWHALATIPFGETISYAQLAGRVGKPTAMRAVGAANGRNPLPIVLPCHRVIGADGSLTGFGGGLPTKRFLLQLEGALPRDDLFAA</sequence>
<evidence type="ECO:0000256" key="7">
    <source>
        <dbReference type="ARBA" id="ARBA00023204"/>
    </source>
</evidence>
<comment type="catalytic activity">
    <reaction evidence="1 9">
        <text>a 4-O-methyl-thymidine in DNA + L-cysteinyl-[protein] = a thymidine in DNA + S-methyl-L-cysteinyl-[protein]</text>
        <dbReference type="Rhea" id="RHEA:53428"/>
        <dbReference type="Rhea" id="RHEA-COMP:10131"/>
        <dbReference type="Rhea" id="RHEA-COMP:10132"/>
        <dbReference type="Rhea" id="RHEA-COMP:13555"/>
        <dbReference type="Rhea" id="RHEA-COMP:13556"/>
        <dbReference type="ChEBI" id="CHEBI:29950"/>
        <dbReference type="ChEBI" id="CHEBI:82612"/>
        <dbReference type="ChEBI" id="CHEBI:137386"/>
        <dbReference type="ChEBI" id="CHEBI:137387"/>
        <dbReference type="EC" id="2.1.1.63"/>
    </reaction>
</comment>
<dbReference type="OrthoDB" id="9802228at2"/>
<dbReference type="AlphaFoldDB" id="A0A562LKR3"/>
<dbReference type="Pfam" id="PF01035">
    <property type="entry name" value="DNA_binding_1"/>
    <property type="match status" value="1"/>
</dbReference>
<dbReference type="Gene3D" id="3.30.160.70">
    <property type="entry name" value="Methylated DNA-protein cysteine methyltransferase domain"/>
    <property type="match status" value="1"/>
</dbReference>
<dbReference type="SUPFAM" id="SSF46767">
    <property type="entry name" value="Methylated DNA-protein cysteine methyltransferase, C-terminal domain"/>
    <property type="match status" value="1"/>
</dbReference>
<keyword evidence="6 9" id="KW-0227">DNA damage</keyword>
<evidence type="ECO:0000259" key="11">
    <source>
        <dbReference type="Pfam" id="PF02870"/>
    </source>
</evidence>
<keyword evidence="5 9" id="KW-0808">Transferase</keyword>
<evidence type="ECO:0000256" key="4">
    <source>
        <dbReference type="ARBA" id="ARBA00022603"/>
    </source>
</evidence>
<evidence type="ECO:0000256" key="3">
    <source>
        <dbReference type="ARBA" id="ARBA00022490"/>
    </source>
</evidence>
<dbReference type="GO" id="GO:0005737">
    <property type="term" value="C:cytoplasm"/>
    <property type="evidence" value="ECO:0007669"/>
    <property type="project" value="UniProtKB-SubCell"/>
</dbReference>
<dbReference type="CDD" id="cd06445">
    <property type="entry name" value="ATase"/>
    <property type="match status" value="1"/>
</dbReference>
<keyword evidence="4 9" id="KW-0489">Methyltransferase</keyword>
<accession>A0A562LKR3</accession>
<dbReference type="InterPro" id="IPR014048">
    <property type="entry name" value="MethylDNA_cys_MeTrfase_DNA-bd"/>
</dbReference>
<evidence type="ECO:0000256" key="2">
    <source>
        <dbReference type="ARBA" id="ARBA00008711"/>
    </source>
</evidence>
<evidence type="ECO:0000313" key="13">
    <source>
        <dbReference type="Proteomes" id="UP000316471"/>
    </source>
</evidence>
<dbReference type="GO" id="GO:0003908">
    <property type="term" value="F:methylated-DNA-[protein]-cysteine S-methyltransferase activity"/>
    <property type="evidence" value="ECO:0007669"/>
    <property type="project" value="UniProtKB-UniRule"/>
</dbReference>
<dbReference type="PANTHER" id="PTHR10815:SF5">
    <property type="entry name" value="METHYLATED-DNA--PROTEIN-CYSTEINE METHYLTRANSFERASE"/>
    <property type="match status" value="1"/>
</dbReference>
<keyword evidence="3 9" id="KW-0963">Cytoplasm</keyword>
<keyword evidence="13" id="KW-1185">Reference proteome</keyword>
<keyword evidence="7 9" id="KW-0234">DNA repair</keyword>
<comment type="similarity">
    <text evidence="2 9">Belongs to the MGMT family.</text>
</comment>
<dbReference type="InterPro" id="IPR008332">
    <property type="entry name" value="MethylG_MeTrfase_N"/>
</dbReference>
<comment type="miscellaneous">
    <text evidence="9">This enzyme catalyzes only one turnover and therefore is not strictly catalytic. According to one definition, an enzyme is a biocatalyst that acts repeatedly and over many reaction cycles.</text>
</comment>
<reference evidence="12 13" key="1">
    <citation type="journal article" date="2015" name="Stand. Genomic Sci.">
        <title>Genomic Encyclopedia of Bacterial and Archaeal Type Strains, Phase III: the genomes of soil and plant-associated and newly described type strains.</title>
        <authorList>
            <person name="Whitman W.B."/>
            <person name="Woyke T."/>
            <person name="Klenk H.P."/>
            <person name="Zhou Y."/>
            <person name="Lilburn T.G."/>
            <person name="Beck B.J."/>
            <person name="De Vos P."/>
            <person name="Vandamme P."/>
            <person name="Eisen J.A."/>
            <person name="Garrity G."/>
            <person name="Hugenholtz P."/>
            <person name="Kyrpides N.C."/>
        </authorList>
    </citation>
    <scope>NUCLEOTIDE SEQUENCE [LARGE SCALE GENOMIC DNA]</scope>
    <source>
        <strain evidence="12 13">CGMCC 1.10136</strain>
    </source>
</reference>
<dbReference type="GO" id="GO:0006307">
    <property type="term" value="P:DNA alkylation repair"/>
    <property type="evidence" value="ECO:0007669"/>
    <property type="project" value="UniProtKB-UniRule"/>
</dbReference>
<evidence type="ECO:0000313" key="12">
    <source>
        <dbReference type="EMBL" id="TWI08176.1"/>
    </source>
</evidence>
<dbReference type="GO" id="GO:0032259">
    <property type="term" value="P:methylation"/>
    <property type="evidence" value="ECO:0007669"/>
    <property type="project" value="UniProtKB-KW"/>
</dbReference>
<dbReference type="InterPro" id="IPR001497">
    <property type="entry name" value="MethylDNA_cys_MeTrfase_AS"/>
</dbReference>
<comment type="catalytic activity">
    <reaction evidence="8 9">
        <text>a 6-O-methyl-2'-deoxyguanosine in DNA + L-cysteinyl-[protein] = S-methyl-L-cysteinyl-[protein] + a 2'-deoxyguanosine in DNA</text>
        <dbReference type="Rhea" id="RHEA:24000"/>
        <dbReference type="Rhea" id="RHEA-COMP:10131"/>
        <dbReference type="Rhea" id="RHEA-COMP:10132"/>
        <dbReference type="Rhea" id="RHEA-COMP:11367"/>
        <dbReference type="Rhea" id="RHEA-COMP:11368"/>
        <dbReference type="ChEBI" id="CHEBI:29950"/>
        <dbReference type="ChEBI" id="CHEBI:82612"/>
        <dbReference type="ChEBI" id="CHEBI:85445"/>
        <dbReference type="ChEBI" id="CHEBI:85448"/>
        <dbReference type="EC" id="2.1.1.63"/>
    </reaction>
</comment>
<evidence type="ECO:0000256" key="5">
    <source>
        <dbReference type="ARBA" id="ARBA00022679"/>
    </source>
</evidence>
<evidence type="ECO:0000256" key="1">
    <source>
        <dbReference type="ARBA" id="ARBA00001286"/>
    </source>
</evidence>
<comment type="function">
    <text evidence="9">Involved in the cellular defense against the biological effects of O6-methylguanine (O6-MeG) and O4-methylthymine (O4-MeT) in DNA. Repairs the methylated nucleobase in DNA by stoichiometrically transferring the methyl group to a cysteine residue in the enzyme. This is a suicide reaction: the enzyme is irreversibly inactivated.</text>
</comment>
<dbReference type="SUPFAM" id="SSF53155">
    <property type="entry name" value="Methylated DNA-protein cysteine methyltransferase domain"/>
    <property type="match status" value="1"/>
</dbReference>
<dbReference type="Gene3D" id="1.10.10.10">
    <property type="entry name" value="Winged helix-like DNA-binding domain superfamily/Winged helix DNA-binding domain"/>
    <property type="match status" value="1"/>
</dbReference>
<dbReference type="Pfam" id="PF02870">
    <property type="entry name" value="Methyltransf_1N"/>
    <property type="match status" value="1"/>
</dbReference>
<organism evidence="12 13">
    <name type="scientific">Aerolutibacter ruishenii</name>
    <dbReference type="NCBI Taxonomy" id="686800"/>
    <lineage>
        <taxon>Bacteria</taxon>
        <taxon>Pseudomonadati</taxon>
        <taxon>Pseudomonadota</taxon>
        <taxon>Gammaproteobacteria</taxon>
        <taxon>Lysobacterales</taxon>
        <taxon>Lysobacteraceae</taxon>
        <taxon>Aerolutibacter</taxon>
    </lineage>
</organism>
<dbReference type="PROSITE" id="PS00374">
    <property type="entry name" value="MGMT"/>
    <property type="match status" value="1"/>
</dbReference>
<dbReference type="InterPro" id="IPR036217">
    <property type="entry name" value="MethylDNA_cys_MeTrfase_DNAb"/>
</dbReference>
<dbReference type="PANTHER" id="PTHR10815">
    <property type="entry name" value="METHYLATED-DNA--PROTEIN-CYSTEINE METHYLTRANSFERASE"/>
    <property type="match status" value="1"/>
</dbReference>
<feature type="domain" description="Methylguanine DNA methyltransferase ribonuclease-like" evidence="11">
    <location>
        <begin position="2"/>
        <end position="72"/>
    </location>
</feature>
<dbReference type="InterPro" id="IPR023546">
    <property type="entry name" value="MGMT"/>
</dbReference>
<dbReference type="InterPro" id="IPR036631">
    <property type="entry name" value="MGMT_N_sf"/>
</dbReference>
<dbReference type="FunFam" id="1.10.10.10:FF:000214">
    <property type="entry name" value="Methylated-DNA--protein-cysteine methyltransferase"/>
    <property type="match status" value="1"/>
</dbReference>
<evidence type="ECO:0000256" key="9">
    <source>
        <dbReference type="HAMAP-Rule" id="MF_00772"/>
    </source>
</evidence>